<gene>
    <name evidence="1" type="ORF">MM415B02704_0004</name>
</gene>
<proteinExistence type="predicted"/>
<protein>
    <submittedName>
        <fullName evidence="1">Uncharacterized protein</fullName>
    </submittedName>
</protein>
<dbReference type="AlphaFoldDB" id="A0A6M3L2Y6"/>
<organism evidence="1">
    <name type="scientific">viral metagenome</name>
    <dbReference type="NCBI Taxonomy" id="1070528"/>
    <lineage>
        <taxon>unclassified sequences</taxon>
        <taxon>metagenomes</taxon>
        <taxon>organismal metagenomes</taxon>
    </lineage>
</organism>
<dbReference type="EMBL" id="MT142799">
    <property type="protein sequence ID" value="QJA88710.1"/>
    <property type="molecule type" value="Genomic_DNA"/>
</dbReference>
<accession>A0A6M3L2Y6</accession>
<sequence length="123" mass="14745">MTRNKEDFKKTRKELDKTRRFMRDQGLLNNEPPFRLIQHPRAHNKPMSCQLGKHDWTVEVHYGVPFMVCKKCWAMIAKGIFEGTETKEETRTRHIKQPEPPLTIERMIENYFNAVEEKEMGKR</sequence>
<reference evidence="1" key="1">
    <citation type="submission" date="2020-03" db="EMBL/GenBank/DDBJ databases">
        <title>The deep terrestrial virosphere.</title>
        <authorList>
            <person name="Holmfeldt K."/>
            <person name="Nilsson E."/>
            <person name="Simone D."/>
            <person name="Lopez-Fernandez M."/>
            <person name="Wu X."/>
            <person name="de Brujin I."/>
            <person name="Lundin D."/>
            <person name="Andersson A."/>
            <person name="Bertilsson S."/>
            <person name="Dopson M."/>
        </authorList>
    </citation>
    <scope>NUCLEOTIDE SEQUENCE</scope>
    <source>
        <strain evidence="1">MM415B02704</strain>
    </source>
</reference>
<name>A0A6M3L2Y6_9ZZZZ</name>
<evidence type="ECO:0000313" key="1">
    <source>
        <dbReference type="EMBL" id="QJA88710.1"/>
    </source>
</evidence>